<keyword evidence="1" id="KW-0812">Transmembrane</keyword>
<evidence type="ECO:0000313" key="3">
    <source>
        <dbReference type="Proteomes" id="UP001156831"/>
    </source>
</evidence>
<evidence type="ECO:0000313" key="2">
    <source>
        <dbReference type="EMBL" id="MDH5831229.1"/>
    </source>
</evidence>
<sequence>MTRTATPDPAVSSLRTVEQLLAGAVFIGAVAALSLPGLDGAVALWLPLLPLASLVTARMLSWRRAATAATPGVVVAPRRRPATVMARRRSPPRRSAARLLAAIALR</sequence>
<dbReference type="Proteomes" id="UP001156831">
    <property type="component" value="Unassembled WGS sequence"/>
</dbReference>
<feature type="transmembrane region" description="Helical" evidence="1">
    <location>
        <begin position="20"/>
        <end position="38"/>
    </location>
</feature>
<reference evidence="2 3" key="1">
    <citation type="submission" date="2023-04" db="EMBL/GenBank/DDBJ databases">
        <title>Luteimonas sp. M1R5S18.</title>
        <authorList>
            <person name="Sun J.-Q."/>
        </authorList>
    </citation>
    <scope>NUCLEOTIDE SEQUENCE [LARGE SCALE GENOMIC DNA]</scope>
    <source>
        <strain evidence="2 3">M1R5S18</strain>
    </source>
</reference>
<evidence type="ECO:0000256" key="1">
    <source>
        <dbReference type="SAM" id="Phobius"/>
    </source>
</evidence>
<organism evidence="2 3">
    <name type="scientific">Luteimonas rhizosphaericola</name>
    <dbReference type="NCBI Taxonomy" id="3042024"/>
    <lineage>
        <taxon>Bacteria</taxon>
        <taxon>Pseudomonadati</taxon>
        <taxon>Pseudomonadota</taxon>
        <taxon>Gammaproteobacteria</taxon>
        <taxon>Lysobacterales</taxon>
        <taxon>Lysobacteraceae</taxon>
        <taxon>Luteimonas</taxon>
    </lineage>
</organism>
<feature type="transmembrane region" description="Helical" evidence="1">
    <location>
        <begin position="44"/>
        <end position="61"/>
    </location>
</feature>
<protein>
    <submittedName>
        <fullName evidence="2">Uncharacterized protein</fullName>
    </submittedName>
</protein>
<dbReference type="RefSeq" id="WP_280602185.1">
    <property type="nucleotide sequence ID" value="NZ_JARXRN010000025.1"/>
</dbReference>
<keyword evidence="1" id="KW-0472">Membrane</keyword>
<keyword evidence="3" id="KW-1185">Reference proteome</keyword>
<accession>A0ABT6JKN4</accession>
<keyword evidence="1" id="KW-1133">Transmembrane helix</keyword>
<dbReference type="EMBL" id="JARXRN010000025">
    <property type="protein sequence ID" value="MDH5831229.1"/>
    <property type="molecule type" value="Genomic_DNA"/>
</dbReference>
<name>A0ABT6JKN4_9GAMM</name>
<proteinExistence type="predicted"/>
<comment type="caution">
    <text evidence="2">The sequence shown here is derived from an EMBL/GenBank/DDBJ whole genome shotgun (WGS) entry which is preliminary data.</text>
</comment>
<gene>
    <name evidence="2" type="ORF">QFW80_11955</name>
</gene>